<keyword evidence="2" id="KW-1185">Reference proteome</keyword>
<dbReference type="EMBL" id="VSRR010000070">
    <property type="protein sequence ID" value="MPC09468.1"/>
    <property type="molecule type" value="Genomic_DNA"/>
</dbReference>
<evidence type="ECO:0000313" key="2">
    <source>
        <dbReference type="Proteomes" id="UP000324222"/>
    </source>
</evidence>
<comment type="caution">
    <text evidence="1">The sequence shown here is derived from an EMBL/GenBank/DDBJ whole genome shotgun (WGS) entry which is preliminary data.</text>
</comment>
<name>A0A5B7CK07_PORTR</name>
<accession>A0A5B7CK07</accession>
<proteinExistence type="predicted"/>
<reference evidence="1 2" key="1">
    <citation type="submission" date="2019-05" db="EMBL/GenBank/DDBJ databases">
        <title>Another draft genome of Portunus trituberculatus and its Hox gene families provides insights of decapod evolution.</title>
        <authorList>
            <person name="Jeong J.-H."/>
            <person name="Song I."/>
            <person name="Kim S."/>
            <person name="Choi T."/>
            <person name="Kim D."/>
            <person name="Ryu S."/>
            <person name="Kim W."/>
        </authorList>
    </citation>
    <scope>NUCLEOTIDE SEQUENCE [LARGE SCALE GENOMIC DNA]</scope>
    <source>
        <tissue evidence="1">Muscle</tissue>
    </source>
</reference>
<dbReference type="AlphaFoldDB" id="A0A5B7CK07"/>
<organism evidence="1 2">
    <name type="scientific">Portunus trituberculatus</name>
    <name type="common">Swimming crab</name>
    <name type="synonym">Neptunus trituberculatus</name>
    <dbReference type="NCBI Taxonomy" id="210409"/>
    <lineage>
        <taxon>Eukaryota</taxon>
        <taxon>Metazoa</taxon>
        <taxon>Ecdysozoa</taxon>
        <taxon>Arthropoda</taxon>
        <taxon>Crustacea</taxon>
        <taxon>Multicrustacea</taxon>
        <taxon>Malacostraca</taxon>
        <taxon>Eumalacostraca</taxon>
        <taxon>Eucarida</taxon>
        <taxon>Decapoda</taxon>
        <taxon>Pleocyemata</taxon>
        <taxon>Brachyura</taxon>
        <taxon>Eubrachyura</taxon>
        <taxon>Portunoidea</taxon>
        <taxon>Portunidae</taxon>
        <taxon>Portuninae</taxon>
        <taxon>Portunus</taxon>
    </lineage>
</organism>
<gene>
    <name evidence="1" type="ORF">E2C01_002079</name>
</gene>
<sequence length="130" mass="14339">MTFLDTINSWCFQHKQGGSGSNTLEWGNSTSPKLYTGIPNAVTHLKVPPEAGEECEESHCYSHQCEDIQVTLQPGCQTHRGKETHVVRHCWVHSAVVHSQTEEQEEGGGGIDGVCGNTPCQTLDDRTYKI</sequence>
<dbReference type="Proteomes" id="UP000324222">
    <property type="component" value="Unassembled WGS sequence"/>
</dbReference>
<evidence type="ECO:0000313" key="1">
    <source>
        <dbReference type="EMBL" id="MPC09468.1"/>
    </source>
</evidence>
<protein>
    <submittedName>
        <fullName evidence="1">Uncharacterized protein</fullName>
    </submittedName>
</protein>